<sequence length="143" mass="14565">PALSADPVRLRQAVGNLVSNAVRHTPEGGRVTLRAYVAGRHASGPDASEEGCGTTVTGGGGTVVIEVTDTGSGIPADDLPHVFDRFWRAEKSRSRRTGGSGLGLAIVRKLVEAHGGTAEATSTEGEGSTFALRLPGARPPSGP</sequence>
<dbReference type="InterPro" id="IPR005467">
    <property type="entry name" value="His_kinase_dom"/>
</dbReference>
<comment type="caution">
    <text evidence="9">The sequence shown here is derived from an EMBL/GenBank/DDBJ whole genome shotgun (WGS) entry which is preliminary data.</text>
</comment>
<evidence type="ECO:0000256" key="5">
    <source>
        <dbReference type="ARBA" id="ARBA00022777"/>
    </source>
</evidence>
<dbReference type="Pfam" id="PF02518">
    <property type="entry name" value="HATPase_c"/>
    <property type="match status" value="1"/>
</dbReference>
<evidence type="ECO:0000256" key="7">
    <source>
        <dbReference type="SAM" id="MobiDB-lite"/>
    </source>
</evidence>
<evidence type="ECO:0000256" key="6">
    <source>
        <dbReference type="ARBA" id="ARBA00023012"/>
    </source>
</evidence>
<name>A0A7K3RP87_9ACTN</name>
<accession>A0A7K3RP87</accession>
<protein>
    <recommendedName>
        <fullName evidence="2">histidine kinase</fullName>
        <ecNumber evidence="2">2.7.13.3</ecNumber>
    </recommendedName>
</protein>
<keyword evidence="5" id="KW-0418">Kinase</keyword>
<comment type="catalytic activity">
    <reaction evidence="1">
        <text>ATP + protein L-histidine = ADP + protein N-phospho-L-histidine.</text>
        <dbReference type="EC" id="2.7.13.3"/>
    </reaction>
</comment>
<keyword evidence="4" id="KW-0808">Transferase</keyword>
<feature type="domain" description="Histidine kinase" evidence="8">
    <location>
        <begin position="1"/>
        <end position="138"/>
    </location>
</feature>
<dbReference type="InterPro" id="IPR003594">
    <property type="entry name" value="HATPase_dom"/>
</dbReference>
<dbReference type="PRINTS" id="PR00344">
    <property type="entry name" value="BCTRLSENSOR"/>
</dbReference>
<dbReference type="AlphaFoldDB" id="A0A7K3RP87"/>
<dbReference type="Gene3D" id="3.30.565.10">
    <property type="entry name" value="Histidine kinase-like ATPase, C-terminal domain"/>
    <property type="match status" value="1"/>
</dbReference>
<evidence type="ECO:0000259" key="8">
    <source>
        <dbReference type="PROSITE" id="PS50109"/>
    </source>
</evidence>
<keyword evidence="3" id="KW-0597">Phosphoprotein</keyword>
<dbReference type="GO" id="GO:0004673">
    <property type="term" value="F:protein histidine kinase activity"/>
    <property type="evidence" value="ECO:0007669"/>
    <property type="project" value="UniProtKB-EC"/>
</dbReference>
<dbReference type="Proteomes" id="UP000469670">
    <property type="component" value="Unassembled WGS sequence"/>
</dbReference>
<dbReference type="GO" id="GO:0005524">
    <property type="term" value="F:ATP binding"/>
    <property type="evidence" value="ECO:0007669"/>
    <property type="project" value="UniProtKB-KW"/>
</dbReference>
<dbReference type="PANTHER" id="PTHR43711:SF1">
    <property type="entry name" value="HISTIDINE KINASE 1"/>
    <property type="match status" value="1"/>
</dbReference>
<dbReference type="EMBL" id="JAAGMP010000091">
    <property type="protein sequence ID" value="NEC17037.1"/>
    <property type="molecule type" value="Genomic_DNA"/>
</dbReference>
<dbReference type="InterPro" id="IPR036890">
    <property type="entry name" value="HATPase_C_sf"/>
</dbReference>
<dbReference type="InterPro" id="IPR050736">
    <property type="entry name" value="Sensor_HK_Regulatory"/>
</dbReference>
<dbReference type="PANTHER" id="PTHR43711">
    <property type="entry name" value="TWO-COMPONENT HISTIDINE KINASE"/>
    <property type="match status" value="1"/>
</dbReference>
<evidence type="ECO:0000313" key="9">
    <source>
        <dbReference type="EMBL" id="NEC17037.1"/>
    </source>
</evidence>
<keyword evidence="6" id="KW-0902">Two-component regulatory system</keyword>
<dbReference type="RefSeq" id="WP_164199301.1">
    <property type="nucleotide sequence ID" value="NZ_JAAGMP010000091.1"/>
</dbReference>
<keyword evidence="9" id="KW-0547">Nucleotide-binding</keyword>
<evidence type="ECO:0000256" key="1">
    <source>
        <dbReference type="ARBA" id="ARBA00000085"/>
    </source>
</evidence>
<evidence type="ECO:0000256" key="4">
    <source>
        <dbReference type="ARBA" id="ARBA00022679"/>
    </source>
</evidence>
<dbReference type="PROSITE" id="PS50109">
    <property type="entry name" value="HIS_KIN"/>
    <property type="match status" value="1"/>
</dbReference>
<evidence type="ECO:0000256" key="3">
    <source>
        <dbReference type="ARBA" id="ARBA00022553"/>
    </source>
</evidence>
<feature type="non-terminal residue" evidence="9">
    <location>
        <position position="1"/>
    </location>
</feature>
<evidence type="ECO:0000256" key="2">
    <source>
        <dbReference type="ARBA" id="ARBA00012438"/>
    </source>
</evidence>
<dbReference type="FunFam" id="3.30.565.10:FF:000006">
    <property type="entry name" value="Sensor histidine kinase WalK"/>
    <property type="match status" value="1"/>
</dbReference>
<dbReference type="InterPro" id="IPR004358">
    <property type="entry name" value="Sig_transdc_His_kin-like_C"/>
</dbReference>
<dbReference type="GO" id="GO:0000160">
    <property type="term" value="P:phosphorelay signal transduction system"/>
    <property type="evidence" value="ECO:0007669"/>
    <property type="project" value="UniProtKB-KW"/>
</dbReference>
<proteinExistence type="predicted"/>
<gene>
    <name evidence="9" type="ORF">G3I50_01910</name>
</gene>
<reference evidence="9 10" key="1">
    <citation type="submission" date="2020-01" db="EMBL/GenBank/DDBJ databases">
        <title>Insect and environment-associated Actinomycetes.</title>
        <authorList>
            <person name="Currrie C."/>
            <person name="Chevrette M."/>
            <person name="Carlson C."/>
            <person name="Stubbendieck R."/>
            <person name="Wendt-Pienkowski E."/>
        </authorList>
    </citation>
    <scope>NUCLEOTIDE SEQUENCE [LARGE SCALE GENOMIC DNA]</scope>
    <source>
        <strain evidence="9 10">SID7590</strain>
    </source>
</reference>
<dbReference type="SMART" id="SM00387">
    <property type="entry name" value="HATPase_c"/>
    <property type="match status" value="1"/>
</dbReference>
<keyword evidence="9" id="KW-0067">ATP-binding</keyword>
<feature type="region of interest" description="Disordered" evidence="7">
    <location>
        <begin position="117"/>
        <end position="143"/>
    </location>
</feature>
<organism evidence="9 10">
    <name type="scientific">Streptomyces parvus</name>
    <dbReference type="NCBI Taxonomy" id="66428"/>
    <lineage>
        <taxon>Bacteria</taxon>
        <taxon>Bacillati</taxon>
        <taxon>Actinomycetota</taxon>
        <taxon>Actinomycetes</taxon>
        <taxon>Kitasatosporales</taxon>
        <taxon>Streptomycetaceae</taxon>
        <taxon>Streptomyces</taxon>
    </lineage>
</organism>
<dbReference type="EC" id="2.7.13.3" evidence="2"/>
<dbReference type="CDD" id="cd16922">
    <property type="entry name" value="HATPase_EvgS-ArcB-TorS-like"/>
    <property type="match status" value="1"/>
</dbReference>
<evidence type="ECO:0000313" key="10">
    <source>
        <dbReference type="Proteomes" id="UP000469670"/>
    </source>
</evidence>
<dbReference type="SUPFAM" id="SSF55874">
    <property type="entry name" value="ATPase domain of HSP90 chaperone/DNA topoisomerase II/histidine kinase"/>
    <property type="match status" value="1"/>
</dbReference>